<gene>
    <name evidence="9" type="ORF">SAMN05216297_10595</name>
</gene>
<dbReference type="PRINTS" id="PR00723">
    <property type="entry name" value="SUBTILISIN"/>
</dbReference>
<comment type="similarity">
    <text evidence="6">Belongs to the peptidase S8 family.</text>
</comment>
<dbReference type="Pfam" id="PF18962">
    <property type="entry name" value="Por_Secre_tail"/>
    <property type="match status" value="1"/>
</dbReference>
<dbReference type="GO" id="GO:0016485">
    <property type="term" value="P:protein processing"/>
    <property type="evidence" value="ECO:0007669"/>
    <property type="project" value="TreeGrafter"/>
</dbReference>
<accession>A0A1I1Q574</accession>
<feature type="domain" description="Peptidase S8/S53" evidence="7">
    <location>
        <begin position="234"/>
        <end position="504"/>
    </location>
</feature>
<dbReference type="STRING" id="739143.SAMN05216297_10595"/>
<dbReference type="PROSITE" id="PS00137">
    <property type="entry name" value="SUBTILASE_HIS"/>
    <property type="match status" value="1"/>
</dbReference>
<evidence type="ECO:0000256" key="3">
    <source>
        <dbReference type="ARBA" id="ARBA00022801"/>
    </source>
</evidence>
<proteinExistence type="inferred from homology"/>
<evidence type="ECO:0000256" key="5">
    <source>
        <dbReference type="PIRSR" id="PIRSR615500-1"/>
    </source>
</evidence>
<dbReference type="OrthoDB" id="1055762at2"/>
<feature type="active site" description="Charge relay system" evidence="5 6">
    <location>
        <position position="279"/>
    </location>
</feature>
<dbReference type="PROSITE" id="PS51892">
    <property type="entry name" value="SUBTILASE"/>
    <property type="match status" value="1"/>
</dbReference>
<keyword evidence="4 6" id="KW-0720">Serine protease</keyword>
<dbReference type="InterPro" id="IPR022398">
    <property type="entry name" value="Peptidase_S8_His-AS"/>
</dbReference>
<dbReference type="InterPro" id="IPR023828">
    <property type="entry name" value="Peptidase_S8_Ser-AS"/>
</dbReference>
<evidence type="ECO:0000256" key="6">
    <source>
        <dbReference type="PROSITE-ProRule" id="PRU01240"/>
    </source>
</evidence>
<feature type="active site" description="Charge relay system" evidence="5 6">
    <location>
        <position position="243"/>
    </location>
</feature>
<dbReference type="GO" id="GO:0004252">
    <property type="term" value="F:serine-type endopeptidase activity"/>
    <property type="evidence" value="ECO:0007669"/>
    <property type="project" value="UniProtKB-UniRule"/>
</dbReference>
<dbReference type="InterPro" id="IPR026444">
    <property type="entry name" value="Secre_tail"/>
</dbReference>
<dbReference type="PROSITE" id="PS00138">
    <property type="entry name" value="SUBTILASE_SER"/>
    <property type="match status" value="1"/>
</dbReference>
<keyword evidence="2" id="KW-0732">Signal</keyword>
<dbReference type="AlphaFoldDB" id="A0A1I1Q574"/>
<feature type="active site" description="Charge relay system" evidence="5 6">
    <location>
        <position position="445"/>
    </location>
</feature>
<keyword evidence="3 6" id="KW-0378">Hydrolase</keyword>
<keyword evidence="1 6" id="KW-0645">Protease</keyword>
<dbReference type="InterPro" id="IPR036852">
    <property type="entry name" value="Peptidase_S8/S53_dom_sf"/>
</dbReference>
<evidence type="ECO:0000256" key="1">
    <source>
        <dbReference type="ARBA" id="ARBA00022670"/>
    </source>
</evidence>
<sequence>MKNKLLISICVFLISFLGLRAQETPYYYYKGKKVNLTVDKSFVNINAEQNVDKSAITALGIKEFELSADESKNATEKTAKLEFKNEQTDAEFNQRIKKLRENPSIKSVSLYYKRGDAKPIGTSSFFYVKLKDVQDIKLLQKTASEKAVEIVKQVPYMPEWYILSVKKEANGNSVDLSNQFYETGLFADVDPAFMFDFKKTCTNDPDFGSLWGLNNVANPAIDINACQAWTISQGNGVKIAVVDQGIDKTHNDLAGNISPLSFDAQSGSSPSVFINGNKHGTHVAGTIGAIKDNNLQVVGVAPLSKIMTVSHSLLPTYTISAELASGISWARLNQADVINNSWGDQAGYYYGQLYSAILEQSITQAINEGRNGKGAVVIFASGNYAPVMDYPAYFNDNILTVGAITSVGARSNFSGYGAKLDVVAPGSNILSTIPGNLTLPDSGTSMAAPHVAGISALILSVNPNLTGQQVRDIIEQTSQKVGSYSYTTTAGRSNGTWNTEMGYGLVDAYAASLLACMGSLPVITGNDGICTNATYAGPSGATTYNWSVTQGSNLVTLSGNNTSSVTLTRTSQVVNGPITLNLYYGNASCGYRTITKNITVGSNFTVTSSGVGPSGQVDVYIYGGAPPYKIYRGESTLIYTANSVGTYTVPFGCSGGILKVEADTSCGLTAIRKMYGGCSAKLSTQALADSNSKSNSFLYNVYPNPSSDIINIDLSNENETENLNIPITATLYDLNGKEQRSISIVDNKGVIDVSKFRKGIYVLHVNINGKTESHQVLIE</sequence>
<dbReference type="SUPFAM" id="SSF52743">
    <property type="entry name" value="Subtilisin-like"/>
    <property type="match status" value="1"/>
</dbReference>
<evidence type="ECO:0000256" key="2">
    <source>
        <dbReference type="ARBA" id="ARBA00022729"/>
    </source>
</evidence>
<dbReference type="NCBIfam" id="TIGR04183">
    <property type="entry name" value="Por_Secre_tail"/>
    <property type="match status" value="1"/>
</dbReference>
<dbReference type="Pfam" id="PF00082">
    <property type="entry name" value="Peptidase_S8"/>
    <property type="match status" value="1"/>
</dbReference>
<evidence type="ECO:0000313" key="10">
    <source>
        <dbReference type="Proteomes" id="UP000199672"/>
    </source>
</evidence>
<dbReference type="Gene3D" id="3.40.50.200">
    <property type="entry name" value="Peptidase S8/S53 domain"/>
    <property type="match status" value="1"/>
</dbReference>
<keyword evidence="10" id="KW-1185">Reference proteome</keyword>
<evidence type="ECO:0000259" key="8">
    <source>
        <dbReference type="Pfam" id="PF18962"/>
    </source>
</evidence>
<evidence type="ECO:0000313" key="9">
    <source>
        <dbReference type="EMBL" id="SFD17316.1"/>
    </source>
</evidence>
<dbReference type="GO" id="GO:0016020">
    <property type="term" value="C:membrane"/>
    <property type="evidence" value="ECO:0007669"/>
    <property type="project" value="TreeGrafter"/>
</dbReference>
<feature type="domain" description="Secretion system C-terminal sorting" evidence="8">
    <location>
        <begin position="701"/>
        <end position="777"/>
    </location>
</feature>
<reference evidence="10" key="1">
    <citation type="submission" date="2016-10" db="EMBL/GenBank/DDBJ databases">
        <authorList>
            <person name="Varghese N."/>
            <person name="Submissions S."/>
        </authorList>
    </citation>
    <scope>NUCLEOTIDE SEQUENCE [LARGE SCALE GENOMIC DNA]</scope>
    <source>
        <strain evidence="10">CGMCC 1.10370</strain>
    </source>
</reference>
<evidence type="ECO:0000256" key="4">
    <source>
        <dbReference type="ARBA" id="ARBA00022825"/>
    </source>
</evidence>
<evidence type="ECO:0000259" key="7">
    <source>
        <dbReference type="Pfam" id="PF00082"/>
    </source>
</evidence>
<dbReference type="PANTHER" id="PTHR42884">
    <property type="entry name" value="PROPROTEIN CONVERTASE SUBTILISIN/KEXIN-RELATED"/>
    <property type="match status" value="1"/>
</dbReference>
<dbReference type="RefSeq" id="WP_091493012.1">
    <property type="nucleotide sequence ID" value="NZ_FOMH01000005.1"/>
</dbReference>
<dbReference type="InterPro" id="IPR000209">
    <property type="entry name" value="Peptidase_S8/S53_dom"/>
</dbReference>
<dbReference type="Proteomes" id="UP000199672">
    <property type="component" value="Unassembled WGS sequence"/>
</dbReference>
<organism evidence="9 10">
    <name type="scientific">Flavobacterium phragmitis</name>
    <dbReference type="NCBI Taxonomy" id="739143"/>
    <lineage>
        <taxon>Bacteria</taxon>
        <taxon>Pseudomonadati</taxon>
        <taxon>Bacteroidota</taxon>
        <taxon>Flavobacteriia</taxon>
        <taxon>Flavobacteriales</taxon>
        <taxon>Flavobacteriaceae</taxon>
        <taxon>Flavobacterium</taxon>
    </lineage>
</organism>
<name>A0A1I1Q574_9FLAO</name>
<dbReference type="PANTHER" id="PTHR42884:SF14">
    <property type="entry name" value="NEUROENDOCRINE CONVERTASE 1"/>
    <property type="match status" value="1"/>
</dbReference>
<dbReference type="InterPro" id="IPR015500">
    <property type="entry name" value="Peptidase_S8_subtilisin-rel"/>
</dbReference>
<dbReference type="EMBL" id="FOMH01000005">
    <property type="protein sequence ID" value="SFD17316.1"/>
    <property type="molecule type" value="Genomic_DNA"/>
</dbReference>
<protein>
    <submittedName>
        <fullName evidence="9">Por secretion system C-terminal sorting domain-containing protein</fullName>
    </submittedName>
</protein>